<sequence>MEIRALTVTGNWAPGRRRKHQCLQGFRWDRTKNQLSFKMIKTLAVLLAIAATAFSAEISSSYAALDKNAALKPELVPAPLESHVVQDIPHETAHPVYRPEEMNQGRARIEPVKAFGPVIKHDSMLADQPEMPTEVNRIDDLGILANGYVPGTADVAYPDVPYAPGYYYDSGYGASNNYDMYSSNNYLMEPDTSAFSLLWSQMPHARTMVSFVGRTITWILNSVIVLVLGSLLTVGVCTYTNLCTIAFHGVGPIHEEMRALMSPERLEKISNAADFVKTAIDKYQKIQKVTDTVHRGDGLKKRRSIFK</sequence>
<protein>
    <submittedName>
        <fullName evidence="1">SFRICE_005848</fullName>
    </submittedName>
</protein>
<dbReference type="AlphaFoldDB" id="A0A2H1WC01"/>
<proteinExistence type="predicted"/>
<reference evidence="1" key="1">
    <citation type="submission" date="2016-07" db="EMBL/GenBank/DDBJ databases">
        <authorList>
            <person name="Bretaudeau A."/>
        </authorList>
    </citation>
    <scope>NUCLEOTIDE SEQUENCE</scope>
    <source>
        <strain evidence="1">Rice</strain>
        <tissue evidence="1">Whole body</tissue>
    </source>
</reference>
<accession>A0A2H1WC01</accession>
<gene>
    <name evidence="1" type="ORF">SFRICE_005848</name>
</gene>
<dbReference type="EMBL" id="ODYU01007651">
    <property type="protein sequence ID" value="SOQ50609.1"/>
    <property type="molecule type" value="Genomic_DNA"/>
</dbReference>
<name>A0A2H1WC01_SPOFR</name>
<evidence type="ECO:0000313" key="1">
    <source>
        <dbReference type="EMBL" id="SOQ50609.1"/>
    </source>
</evidence>
<organism evidence="1">
    <name type="scientific">Spodoptera frugiperda</name>
    <name type="common">Fall armyworm</name>
    <dbReference type="NCBI Taxonomy" id="7108"/>
    <lineage>
        <taxon>Eukaryota</taxon>
        <taxon>Metazoa</taxon>
        <taxon>Ecdysozoa</taxon>
        <taxon>Arthropoda</taxon>
        <taxon>Hexapoda</taxon>
        <taxon>Insecta</taxon>
        <taxon>Pterygota</taxon>
        <taxon>Neoptera</taxon>
        <taxon>Endopterygota</taxon>
        <taxon>Lepidoptera</taxon>
        <taxon>Glossata</taxon>
        <taxon>Ditrysia</taxon>
        <taxon>Noctuoidea</taxon>
        <taxon>Noctuidae</taxon>
        <taxon>Amphipyrinae</taxon>
        <taxon>Spodoptera</taxon>
    </lineage>
</organism>